<dbReference type="PROSITE" id="PS50850">
    <property type="entry name" value="MFS"/>
    <property type="match status" value="1"/>
</dbReference>
<feature type="transmembrane region" description="Helical" evidence="5">
    <location>
        <begin position="194"/>
        <end position="214"/>
    </location>
</feature>
<feature type="transmembrane region" description="Helical" evidence="5">
    <location>
        <begin position="134"/>
        <end position="161"/>
    </location>
</feature>
<feature type="transmembrane region" description="Helical" evidence="5">
    <location>
        <begin position="226"/>
        <end position="247"/>
    </location>
</feature>
<dbReference type="CDD" id="cd17317">
    <property type="entry name" value="MFS_SLC22"/>
    <property type="match status" value="1"/>
</dbReference>
<evidence type="ECO:0000313" key="7">
    <source>
        <dbReference type="EMBL" id="KAL3867388.1"/>
    </source>
</evidence>
<dbReference type="EMBL" id="JBJQND010000009">
    <property type="protein sequence ID" value="KAL3867388.1"/>
    <property type="molecule type" value="Genomic_DNA"/>
</dbReference>
<feature type="transmembrane region" description="Helical" evidence="5">
    <location>
        <begin position="20"/>
        <end position="41"/>
    </location>
</feature>
<dbReference type="InterPro" id="IPR020846">
    <property type="entry name" value="MFS_dom"/>
</dbReference>
<dbReference type="InterPro" id="IPR036259">
    <property type="entry name" value="MFS_trans_sf"/>
</dbReference>
<accession>A0ABD3W3T5</accession>
<evidence type="ECO:0000256" key="2">
    <source>
        <dbReference type="ARBA" id="ARBA00022692"/>
    </source>
</evidence>
<feature type="transmembrane region" description="Helical" evidence="5">
    <location>
        <begin position="486"/>
        <end position="504"/>
    </location>
</feature>
<feature type="transmembrane region" description="Helical" evidence="5">
    <location>
        <begin position="579"/>
        <end position="599"/>
    </location>
</feature>
<evidence type="ECO:0000256" key="3">
    <source>
        <dbReference type="ARBA" id="ARBA00022989"/>
    </source>
</evidence>
<evidence type="ECO:0000259" key="6">
    <source>
        <dbReference type="PROSITE" id="PS50850"/>
    </source>
</evidence>
<evidence type="ECO:0000256" key="1">
    <source>
        <dbReference type="ARBA" id="ARBA00004141"/>
    </source>
</evidence>
<gene>
    <name evidence="7" type="ORF">ACJMK2_044595</name>
</gene>
<dbReference type="AlphaFoldDB" id="A0ABD3W3T5"/>
<keyword evidence="3 5" id="KW-1133">Transmembrane helix</keyword>
<dbReference type="Proteomes" id="UP001634394">
    <property type="component" value="Unassembled WGS sequence"/>
</dbReference>
<evidence type="ECO:0000256" key="4">
    <source>
        <dbReference type="ARBA" id="ARBA00023136"/>
    </source>
</evidence>
<dbReference type="Gene3D" id="1.20.1250.20">
    <property type="entry name" value="MFS general substrate transporter like domains"/>
    <property type="match status" value="2"/>
</dbReference>
<name>A0ABD3W3T5_SINWO</name>
<reference evidence="7 8" key="1">
    <citation type="submission" date="2024-11" db="EMBL/GenBank/DDBJ databases">
        <title>Chromosome-level genome assembly of the freshwater bivalve Anodonta woodiana.</title>
        <authorList>
            <person name="Chen X."/>
        </authorList>
    </citation>
    <scope>NUCLEOTIDE SEQUENCE [LARGE SCALE GENOMIC DNA]</scope>
    <source>
        <strain evidence="7">MN2024</strain>
        <tissue evidence="7">Gills</tissue>
    </source>
</reference>
<dbReference type="InterPro" id="IPR011701">
    <property type="entry name" value="MFS"/>
</dbReference>
<keyword evidence="2 5" id="KW-0812">Transmembrane</keyword>
<evidence type="ECO:0000313" key="8">
    <source>
        <dbReference type="Proteomes" id="UP001634394"/>
    </source>
</evidence>
<organism evidence="7 8">
    <name type="scientific">Sinanodonta woodiana</name>
    <name type="common">Chinese pond mussel</name>
    <name type="synonym">Anodonta woodiana</name>
    <dbReference type="NCBI Taxonomy" id="1069815"/>
    <lineage>
        <taxon>Eukaryota</taxon>
        <taxon>Metazoa</taxon>
        <taxon>Spiralia</taxon>
        <taxon>Lophotrochozoa</taxon>
        <taxon>Mollusca</taxon>
        <taxon>Bivalvia</taxon>
        <taxon>Autobranchia</taxon>
        <taxon>Heteroconchia</taxon>
        <taxon>Palaeoheterodonta</taxon>
        <taxon>Unionida</taxon>
        <taxon>Unionoidea</taxon>
        <taxon>Unionidae</taxon>
        <taxon>Unioninae</taxon>
        <taxon>Sinanodonta</taxon>
    </lineage>
</organism>
<feature type="transmembrane region" description="Helical" evidence="5">
    <location>
        <begin position="456"/>
        <end position="479"/>
    </location>
</feature>
<keyword evidence="8" id="KW-1185">Reference proteome</keyword>
<dbReference type="GO" id="GO:0016020">
    <property type="term" value="C:membrane"/>
    <property type="evidence" value="ECO:0007669"/>
    <property type="project" value="UniProtKB-SubCell"/>
</dbReference>
<proteinExistence type="predicted"/>
<comment type="subcellular location">
    <subcellularLocation>
        <location evidence="1">Membrane</location>
        <topology evidence="1">Multi-pass membrane protein</topology>
    </subcellularLocation>
</comment>
<feature type="transmembrane region" description="Helical" evidence="5">
    <location>
        <begin position="551"/>
        <end position="573"/>
    </location>
</feature>
<feature type="transmembrane region" description="Helical" evidence="5">
    <location>
        <begin position="516"/>
        <end position="539"/>
    </location>
</feature>
<feature type="domain" description="Major facilitator superfamily (MFS) profile" evidence="6">
    <location>
        <begin position="20"/>
        <end position="603"/>
    </location>
</feature>
<sequence length="629" mass="70158">MDTDLVLISLGRWGKFQTLVFLVLSLIYMRGAWQTYVILFLGAKPDSYHCTLPNITTTHNQSSLEQHGSCTEEETCPYGFSYVTEFDPSIVTEWDLVCGKEYLVELSTTIYMVGNSCGAALLTSLSDRFGRRMFILVCLFVQAAIGIGVAFVNSIILFIILRFFVGFFNMAVNLAAFVMITELFPSTIRTQPSIFVNIFWSLGIMSLALFGYLLRNWRYLELLVSVPNAVLGFICLCLPESISWLIAKRKLQEADKVIRRVAKFNKKSIPDLLFTDGKSPIRTITDVSSIKHLDKPGNHHNGTMESQALDHDCIQILDSVSACDKSHVQSVITIDQNCESVIDKEQNRESEAVTTEAISCTQNEPFLAKDENCTETTQAVNDNQNTVQLHTLTDSGKDSCSNTDKPANEKEYTVLDLFRTPKIRRYSLIMFYLMFVNSLGYTGIMFSTPTLHGNQFLNLFISGAAEIPACLICMFALNWVGRRKPLAIFLGICGVMNIATVFIPQETDAGTDLRPLVITFVMIGKFGITGAYSTVYLYSTEIFPTVVRNHAVGLSSFFENIGSIVAPFIVLGASTLNQLPLVLFGVLALIGSILTFCLPETHHRPLPEKIEEVDKLNVSSAVHPDERRR</sequence>
<feature type="transmembrane region" description="Helical" evidence="5">
    <location>
        <begin position="167"/>
        <end position="185"/>
    </location>
</feature>
<evidence type="ECO:0000256" key="5">
    <source>
        <dbReference type="SAM" id="Phobius"/>
    </source>
</evidence>
<keyword evidence="4 5" id="KW-0472">Membrane</keyword>
<dbReference type="Pfam" id="PF07690">
    <property type="entry name" value="MFS_1"/>
    <property type="match status" value="1"/>
</dbReference>
<protein>
    <recommendedName>
        <fullName evidence="6">Major facilitator superfamily (MFS) profile domain-containing protein</fullName>
    </recommendedName>
</protein>
<dbReference type="PANTHER" id="PTHR24064">
    <property type="entry name" value="SOLUTE CARRIER FAMILY 22 MEMBER"/>
    <property type="match status" value="1"/>
</dbReference>
<feature type="transmembrane region" description="Helical" evidence="5">
    <location>
        <begin position="426"/>
        <end position="444"/>
    </location>
</feature>
<comment type="caution">
    <text evidence="7">The sequence shown here is derived from an EMBL/GenBank/DDBJ whole genome shotgun (WGS) entry which is preliminary data.</text>
</comment>
<dbReference type="SUPFAM" id="SSF103473">
    <property type="entry name" value="MFS general substrate transporter"/>
    <property type="match status" value="1"/>
</dbReference>